<keyword evidence="4 6" id="KW-0732">Signal</keyword>
<dbReference type="PANTHER" id="PTHR14380:SF9">
    <property type="entry name" value="OOCYTE-SECRETED PROTEIN 4B"/>
    <property type="match status" value="1"/>
</dbReference>
<comment type="similarity">
    <text evidence="2">Belongs to the PLAC1 family.</text>
</comment>
<gene>
    <name evidence="8" type="primary">LOC101699893</name>
</gene>
<evidence type="ECO:0000256" key="4">
    <source>
        <dbReference type="ARBA" id="ARBA00022729"/>
    </source>
</evidence>
<dbReference type="GeneID" id="101699893"/>
<proteinExistence type="inferred from homology"/>
<name>A0AAX6P1W0_HETGA</name>
<feature type="signal peptide" evidence="6">
    <location>
        <begin position="1"/>
        <end position="22"/>
    </location>
</feature>
<accession>A0AAX6P1W0</accession>
<dbReference type="Proteomes" id="UP000694906">
    <property type="component" value="Unplaced"/>
</dbReference>
<evidence type="ECO:0000256" key="5">
    <source>
        <dbReference type="SAM" id="MobiDB-lite"/>
    </source>
</evidence>
<evidence type="ECO:0000256" key="1">
    <source>
        <dbReference type="ARBA" id="ARBA00004613"/>
    </source>
</evidence>
<dbReference type="RefSeq" id="XP_004841997.1">
    <property type="nucleotide sequence ID" value="XM_004841940.1"/>
</dbReference>
<keyword evidence="3" id="KW-0964">Secreted</keyword>
<feature type="region of interest" description="Disordered" evidence="5">
    <location>
        <begin position="131"/>
        <end position="152"/>
    </location>
</feature>
<feature type="chain" id="PRO_5043343507" evidence="6">
    <location>
        <begin position="23"/>
        <end position="215"/>
    </location>
</feature>
<organism evidence="7 8">
    <name type="scientific">Heterocephalus glaber</name>
    <name type="common">Naked mole rat</name>
    <dbReference type="NCBI Taxonomy" id="10181"/>
    <lineage>
        <taxon>Eukaryota</taxon>
        <taxon>Metazoa</taxon>
        <taxon>Chordata</taxon>
        <taxon>Craniata</taxon>
        <taxon>Vertebrata</taxon>
        <taxon>Euteleostomi</taxon>
        <taxon>Mammalia</taxon>
        <taxon>Eutheria</taxon>
        <taxon>Euarchontoglires</taxon>
        <taxon>Glires</taxon>
        <taxon>Rodentia</taxon>
        <taxon>Hystricomorpha</taxon>
        <taxon>Bathyergidae</taxon>
        <taxon>Heterocephalus</taxon>
    </lineage>
</organism>
<evidence type="ECO:0000313" key="7">
    <source>
        <dbReference type="Proteomes" id="UP000694906"/>
    </source>
</evidence>
<evidence type="ECO:0000256" key="3">
    <source>
        <dbReference type="ARBA" id="ARBA00022525"/>
    </source>
</evidence>
<evidence type="ECO:0000256" key="2">
    <source>
        <dbReference type="ARBA" id="ARBA00010071"/>
    </source>
</evidence>
<evidence type="ECO:0000256" key="6">
    <source>
        <dbReference type="SAM" id="SignalP"/>
    </source>
</evidence>
<evidence type="ECO:0000313" key="8">
    <source>
        <dbReference type="RefSeq" id="XP_004841997.1"/>
    </source>
</evidence>
<dbReference type="PANTHER" id="PTHR14380">
    <property type="entry name" value="PLACENTA-SPECIFIC PROTEIN 1"/>
    <property type="match status" value="1"/>
</dbReference>
<dbReference type="GO" id="GO:0005576">
    <property type="term" value="C:extracellular region"/>
    <property type="evidence" value="ECO:0007669"/>
    <property type="project" value="UniProtKB-SubCell"/>
</dbReference>
<comment type="subcellular location">
    <subcellularLocation>
        <location evidence="1">Secreted</location>
    </subcellularLocation>
</comment>
<sequence>MKDSVLLCGSLLLSLLVWKSCGLEPAVTSMCTEDWLLARMKRWPFDNGTEVRTEDIHLGANSSVTRVLSLSYEFSYPVTSCGINKIVFQKNDVFLLSEIQYRSAQGGTRTFQVFCLAKRVRFSSVVPFRMRGDTVNPPSGNSQRTKEENQPPVFRQSNVREPSFVCFNKDRLPGNYWVDNVCSTTSSPPPRCRSQVVQSCLGPCFRNVLVQCDRR</sequence>
<dbReference type="KEGG" id="hgl:101699893"/>
<reference evidence="8" key="1">
    <citation type="submission" date="2025-08" db="UniProtKB">
        <authorList>
            <consortium name="RefSeq"/>
        </authorList>
    </citation>
    <scope>IDENTIFICATION</scope>
</reference>
<protein>
    <submittedName>
        <fullName evidence="8">Placenta-specific protein 1</fullName>
    </submittedName>
</protein>
<keyword evidence="7" id="KW-1185">Reference proteome</keyword>
<dbReference type="AlphaFoldDB" id="A0AAX6P1W0"/>
<dbReference type="InterPro" id="IPR033222">
    <property type="entry name" value="PLAC1_fam"/>
</dbReference>